<feature type="binding site" evidence="5">
    <location>
        <position position="65"/>
    </location>
    <ligand>
        <name>Fe cation</name>
        <dbReference type="ChEBI" id="CHEBI:24875"/>
        <label>1</label>
    </ligand>
</feature>
<dbReference type="InterPro" id="IPR009078">
    <property type="entry name" value="Ferritin-like_SF"/>
</dbReference>
<evidence type="ECO:0000256" key="3">
    <source>
        <dbReference type="ARBA" id="ARBA00023002"/>
    </source>
</evidence>
<dbReference type="CDD" id="cd01055">
    <property type="entry name" value="Nonheme_Ferritin"/>
    <property type="match status" value="1"/>
</dbReference>
<dbReference type="GO" id="GO:0005829">
    <property type="term" value="C:cytosol"/>
    <property type="evidence" value="ECO:0007669"/>
    <property type="project" value="TreeGrafter"/>
</dbReference>
<feature type="domain" description="Ferritin-like diiron" evidence="7">
    <location>
        <begin position="12"/>
        <end position="157"/>
    </location>
</feature>
<protein>
    <recommendedName>
        <fullName evidence="6">Ferritin</fullName>
    </recommendedName>
</protein>
<keyword evidence="1 6" id="KW-0409">Iron storage</keyword>
<dbReference type="RefSeq" id="WP_104431202.1">
    <property type="nucleotide sequence ID" value="NZ_PTJD01000001.1"/>
</dbReference>
<evidence type="ECO:0000256" key="4">
    <source>
        <dbReference type="ARBA" id="ARBA00023004"/>
    </source>
</evidence>
<keyword evidence="2 5" id="KW-0479">Metal-binding</keyword>
<evidence type="ECO:0000256" key="5">
    <source>
        <dbReference type="PIRSR" id="PIRSR601519-1"/>
    </source>
</evidence>
<sequence>MSSLPASGSAPDLQPKSFQELLGEQVVAEFHASQQYVALAVWFDSHDLKQLAKHFYAQALEERNHGMMFVQFMLDRGIPVRIPGVAEVRNEFGSVRELIALALEQEGEVTRLIEGLFAAARREGDFIGEQFVHWFLKEQVEEVASMSTLLTIVDRAGDDLFRVEDWLARESVDEAEDPSAPAVAGGAA</sequence>
<evidence type="ECO:0000259" key="7">
    <source>
        <dbReference type="PROSITE" id="PS50905"/>
    </source>
</evidence>
<evidence type="ECO:0000313" key="8">
    <source>
        <dbReference type="EMBL" id="PPK98879.1"/>
    </source>
</evidence>
<keyword evidence="3" id="KW-0560">Oxidoreductase</keyword>
<dbReference type="InterPro" id="IPR041719">
    <property type="entry name" value="Ferritin_prok"/>
</dbReference>
<dbReference type="EMBL" id="PTJD01000001">
    <property type="protein sequence ID" value="PPK98879.1"/>
    <property type="molecule type" value="Genomic_DNA"/>
</dbReference>
<dbReference type="InterPro" id="IPR009040">
    <property type="entry name" value="Ferritin-like_diiron"/>
</dbReference>
<dbReference type="AlphaFoldDB" id="A0A2S6IWY8"/>
<dbReference type="PROSITE" id="PS50905">
    <property type="entry name" value="FERRITIN_LIKE"/>
    <property type="match status" value="1"/>
</dbReference>
<name>A0A2S6IWY8_9ACTN</name>
<keyword evidence="4 5" id="KW-0408">Iron</keyword>
<dbReference type="InterPro" id="IPR008331">
    <property type="entry name" value="Ferritin_DPS_dom"/>
</dbReference>
<keyword evidence="9" id="KW-1185">Reference proteome</keyword>
<evidence type="ECO:0000313" key="9">
    <source>
        <dbReference type="Proteomes" id="UP000239485"/>
    </source>
</evidence>
<evidence type="ECO:0000256" key="6">
    <source>
        <dbReference type="RuleBase" id="RU361145"/>
    </source>
</evidence>
<dbReference type="SUPFAM" id="SSF47240">
    <property type="entry name" value="Ferritin-like"/>
    <property type="match status" value="1"/>
</dbReference>
<feature type="binding site" evidence="5">
    <location>
        <position position="29"/>
    </location>
    <ligand>
        <name>Fe cation</name>
        <dbReference type="ChEBI" id="CHEBI:24875"/>
        <label>1</label>
    </ligand>
</feature>
<feature type="binding site" evidence="5">
    <location>
        <position position="62"/>
    </location>
    <ligand>
        <name>Fe cation</name>
        <dbReference type="ChEBI" id="CHEBI:24875"/>
        <label>1</label>
    </ligand>
</feature>
<dbReference type="PANTHER" id="PTHR11431">
    <property type="entry name" value="FERRITIN"/>
    <property type="match status" value="1"/>
</dbReference>
<reference evidence="8 9" key="1">
    <citation type="submission" date="2018-02" db="EMBL/GenBank/DDBJ databases">
        <title>Genomic Encyclopedia of Archaeal and Bacterial Type Strains, Phase II (KMG-II): from individual species to whole genera.</title>
        <authorList>
            <person name="Goeker M."/>
        </authorList>
    </citation>
    <scope>NUCLEOTIDE SEQUENCE [LARGE SCALE GENOMIC DNA]</scope>
    <source>
        <strain evidence="8 9">DSM 22857</strain>
    </source>
</reference>
<dbReference type="GO" id="GO:0006826">
    <property type="term" value="P:iron ion transport"/>
    <property type="evidence" value="ECO:0007669"/>
    <property type="project" value="InterPro"/>
</dbReference>
<dbReference type="Pfam" id="PF00210">
    <property type="entry name" value="Ferritin"/>
    <property type="match status" value="1"/>
</dbReference>
<gene>
    <name evidence="8" type="ORF">CLV92_101580</name>
</gene>
<dbReference type="Proteomes" id="UP000239485">
    <property type="component" value="Unassembled WGS sequence"/>
</dbReference>
<dbReference type="InterPro" id="IPR001519">
    <property type="entry name" value="Ferritin"/>
</dbReference>
<feature type="binding site" evidence="5">
    <location>
        <position position="139"/>
    </location>
    <ligand>
        <name>Fe cation</name>
        <dbReference type="ChEBI" id="CHEBI:24875"/>
        <label>1</label>
    </ligand>
</feature>
<organism evidence="8 9">
    <name type="scientific">Kineococcus xinjiangensis</name>
    <dbReference type="NCBI Taxonomy" id="512762"/>
    <lineage>
        <taxon>Bacteria</taxon>
        <taxon>Bacillati</taxon>
        <taxon>Actinomycetota</taxon>
        <taxon>Actinomycetes</taxon>
        <taxon>Kineosporiales</taxon>
        <taxon>Kineosporiaceae</taxon>
        <taxon>Kineococcus</taxon>
    </lineage>
</organism>
<dbReference type="GO" id="GO:0008199">
    <property type="term" value="F:ferric iron binding"/>
    <property type="evidence" value="ECO:0007669"/>
    <property type="project" value="InterPro"/>
</dbReference>
<dbReference type="GO" id="GO:0006879">
    <property type="term" value="P:intracellular iron ion homeostasis"/>
    <property type="evidence" value="ECO:0007669"/>
    <property type="project" value="UniProtKB-KW"/>
</dbReference>
<evidence type="ECO:0000256" key="2">
    <source>
        <dbReference type="ARBA" id="ARBA00022723"/>
    </source>
</evidence>
<dbReference type="Gene3D" id="1.20.1260.10">
    <property type="match status" value="1"/>
</dbReference>
<dbReference type="PANTHER" id="PTHR11431:SF127">
    <property type="entry name" value="BACTERIAL NON-HEME FERRITIN"/>
    <property type="match status" value="1"/>
</dbReference>
<feature type="binding site" evidence="5">
    <location>
        <position position="106"/>
    </location>
    <ligand>
        <name>Fe cation</name>
        <dbReference type="ChEBI" id="CHEBI:24875"/>
        <label>1</label>
    </ligand>
</feature>
<dbReference type="InterPro" id="IPR012347">
    <property type="entry name" value="Ferritin-like"/>
</dbReference>
<dbReference type="OrthoDB" id="9801481at2"/>
<proteinExistence type="predicted"/>
<accession>A0A2S6IWY8</accession>
<dbReference type="GO" id="GO:0008198">
    <property type="term" value="F:ferrous iron binding"/>
    <property type="evidence" value="ECO:0007669"/>
    <property type="project" value="TreeGrafter"/>
</dbReference>
<evidence type="ECO:0000256" key="1">
    <source>
        <dbReference type="ARBA" id="ARBA00022434"/>
    </source>
</evidence>
<dbReference type="GO" id="GO:0004322">
    <property type="term" value="F:ferroxidase activity"/>
    <property type="evidence" value="ECO:0007669"/>
    <property type="project" value="TreeGrafter"/>
</dbReference>
<comment type="caution">
    <text evidence="8">The sequence shown here is derived from an EMBL/GenBank/DDBJ whole genome shotgun (WGS) entry which is preliminary data.</text>
</comment>